<dbReference type="OrthoDB" id="9956170at2"/>
<gene>
    <name evidence="1" type="ORF">DesU5LDRAFT_1926</name>
</gene>
<accession>I2Q1E4</accession>
<dbReference type="AlphaFoldDB" id="I2Q1E4"/>
<name>I2Q1E4_9BACT</name>
<evidence type="ECO:0000313" key="1">
    <source>
        <dbReference type="EMBL" id="EIG53600.1"/>
    </source>
</evidence>
<reference evidence="1" key="1">
    <citation type="submission" date="2011-11" db="EMBL/GenBank/DDBJ databases">
        <title>Improved High-Quality Draft sequence of Desulfovibrio sp. U5L.</title>
        <authorList>
            <consortium name="US DOE Joint Genome Institute"/>
            <person name="Lucas S."/>
            <person name="Han J."/>
            <person name="Lapidus A."/>
            <person name="Cheng J.-F."/>
            <person name="Goodwin L."/>
            <person name="Pitluck S."/>
            <person name="Peters L."/>
            <person name="Ovchinnikova G."/>
            <person name="Held B."/>
            <person name="Detter J.C."/>
            <person name="Han C."/>
            <person name="Tapia R."/>
            <person name="Land M."/>
            <person name="Hauser L."/>
            <person name="Kyrpides N."/>
            <person name="Ivanova N."/>
            <person name="Pagani I."/>
            <person name="Gabster J."/>
            <person name="Walker C."/>
            <person name="Stolyar S."/>
            <person name="Stahl D."/>
            <person name="Arkin A."/>
            <person name="Dehal P."/>
            <person name="Hazen T."/>
            <person name="Woyke T."/>
        </authorList>
    </citation>
    <scope>NUCLEOTIDE SEQUENCE [LARGE SCALE GENOMIC DNA]</scope>
    <source>
        <strain evidence="1">U5L</strain>
    </source>
</reference>
<dbReference type="HOGENOM" id="CLU_2681780_0_0_7"/>
<sequence length="74" mass="8579">MSDKKDILDRLYASRSEGCWRAVMDYIDAELESLRTRLESVRGDAVQKMQGRVSQLRQMQKAMLGQEQRESSPD</sequence>
<dbReference type="STRING" id="596152.DesU5LDRAFT_1926"/>
<protein>
    <submittedName>
        <fullName evidence="1">Uncharacterized protein</fullName>
    </submittedName>
</protein>
<dbReference type="EMBL" id="JH600068">
    <property type="protein sequence ID" value="EIG53600.1"/>
    <property type="molecule type" value="Genomic_DNA"/>
</dbReference>
<organism evidence="1">
    <name type="scientific">Desulfovibrio sp. U5L</name>
    <dbReference type="NCBI Taxonomy" id="596152"/>
    <lineage>
        <taxon>Bacteria</taxon>
        <taxon>Pseudomonadati</taxon>
        <taxon>Thermodesulfobacteriota</taxon>
        <taxon>Desulfovibrionia</taxon>
        <taxon>Desulfovibrionales</taxon>
        <taxon>Desulfovibrionaceae</taxon>
        <taxon>Desulfovibrio</taxon>
    </lineage>
</organism>
<proteinExistence type="predicted"/>